<keyword evidence="11" id="KW-0325">Glycoprotein</keyword>
<evidence type="ECO:0000256" key="9">
    <source>
        <dbReference type="ARBA" id="ARBA00023157"/>
    </source>
</evidence>
<dbReference type="GO" id="GO:0016324">
    <property type="term" value="C:apical plasma membrane"/>
    <property type="evidence" value="ECO:0007669"/>
    <property type="project" value="TreeGrafter"/>
</dbReference>
<evidence type="ECO:0000256" key="5">
    <source>
        <dbReference type="ARBA" id="ARBA00022729"/>
    </source>
</evidence>
<dbReference type="EMBL" id="CACRXK020021680">
    <property type="protein sequence ID" value="CAB4036077.1"/>
    <property type="molecule type" value="Genomic_DNA"/>
</dbReference>
<dbReference type="InterPro" id="IPR051221">
    <property type="entry name" value="LDLR-related"/>
</dbReference>
<evidence type="ECO:0000256" key="7">
    <source>
        <dbReference type="ARBA" id="ARBA00022989"/>
    </source>
</evidence>
<dbReference type="FunFam" id="2.10.25.10:FF:000009">
    <property type="entry name" value="Low-density lipoprotein receptor isoform 1"/>
    <property type="match status" value="1"/>
</dbReference>
<dbReference type="Pfam" id="PF00058">
    <property type="entry name" value="Ldl_recept_b"/>
    <property type="match status" value="3"/>
</dbReference>
<evidence type="ECO:0000256" key="3">
    <source>
        <dbReference type="ARBA" id="ARBA00022583"/>
    </source>
</evidence>
<evidence type="ECO:0000256" key="4">
    <source>
        <dbReference type="ARBA" id="ARBA00022692"/>
    </source>
</evidence>
<dbReference type="PROSITE" id="PS51120">
    <property type="entry name" value="LDLRB"/>
    <property type="match status" value="4"/>
</dbReference>
<keyword evidence="7" id="KW-1133">Transmembrane helix</keyword>
<evidence type="ECO:0000313" key="15">
    <source>
        <dbReference type="Proteomes" id="UP001152795"/>
    </source>
</evidence>
<sequence>PETCAPDQFSCPNSTVCLSRSKLCDTVADCPGAEDEAPRCIYQQCSTVNGGCSHNCSNSPQGSLCSCPQGLKLDVDNRTCIDKDECALPWSCSQKCVNAEKRYYCLCADGYSPQADKSCRANTATDSAPFILYSNRVSIRKIQMRGKGGRVRYSEIIRGLRNAIGVDFDWQERRMYWTDVLTDKIQRAKFDGSQIETVISGGLISAEGIAVDWVGRNLYWLDMRADKIEVSKLNGTQRSVLINTDIDSPRAIQVDPTEGYIFWTDWGSRPRIEKAFMDGTNRTVIVNTKLVWPNGMTLDYPTKRIYWVDAKLHHLEFCDYDGKNRYPVLTGTSKLQHPFSSSLFEDQIYWTDWVGHAIRYTYKYPGGEIVELHNSSSRLMDLHVVHPVKQPK</sequence>
<keyword evidence="10 14" id="KW-0675">Receptor</keyword>
<dbReference type="SUPFAM" id="SSF57196">
    <property type="entry name" value="EGF/Laminin"/>
    <property type="match status" value="2"/>
</dbReference>
<dbReference type="GO" id="GO:0006898">
    <property type="term" value="P:receptor-mediated endocytosis"/>
    <property type="evidence" value="ECO:0007669"/>
    <property type="project" value="TreeGrafter"/>
</dbReference>
<dbReference type="SUPFAM" id="SSF63825">
    <property type="entry name" value="YWTD domain"/>
    <property type="match status" value="1"/>
</dbReference>
<keyword evidence="4" id="KW-0812">Transmembrane</keyword>
<proteinExistence type="predicted"/>
<dbReference type="PROSITE" id="PS00010">
    <property type="entry name" value="ASX_HYDROXYL"/>
    <property type="match status" value="1"/>
</dbReference>
<keyword evidence="2" id="KW-0245">EGF-like domain</keyword>
<dbReference type="InterPro" id="IPR002172">
    <property type="entry name" value="LDrepeatLR_classA_rpt"/>
</dbReference>
<dbReference type="GO" id="GO:0005509">
    <property type="term" value="F:calcium ion binding"/>
    <property type="evidence" value="ECO:0007669"/>
    <property type="project" value="InterPro"/>
</dbReference>
<keyword evidence="9" id="KW-1015">Disulfide bond</keyword>
<dbReference type="CDD" id="cd00112">
    <property type="entry name" value="LDLa"/>
    <property type="match status" value="1"/>
</dbReference>
<keyword evidence="6" id="KW-0677">Repeat</keyword>
<accession>A0A7D9LNS7</accession>
<dbReference type="FunFam" id="2.120.10.30:FF:000241">
    <property type="entry name" value="Low-density lipoprotein receptor-related protein 6"/>
    <property type="match status" value="1"/>
</dbReference>
<dbReference type="Gene3D" id="2.120.10.30">
    <property type="entry name" value="TolB, C-terminal domain"/>
    <property type="match status" value="1"/>
</dbReference>
<dbReference type="PROSITE" id="PS01186">
    <property type="entry name" value="EGF_2"/>
    <property type="match status" value="1"/>
</dbReference>
<keyword evidence="3" id="KW-0254">Endocytosis</keyword>
<dbReference type="SMART" id="SM00181">
    <property type="entry name" value="EGF"/>
    <property type="match status" value="2"/>
</dbReference>
<evidence type="ECO:0000256" key="13">
    <source>
        <dbReference type="PROSITE-ProRule" id="PRU00461"/>
    </source>
</evidence>
<evidence type="ECO:0000256" key="1">
    <source>
        <dbReference type="ARBA" id="ARBA00004479"/>
    </source>
</evidence>
<dbReference type="Gene3D" id="4.10.400.10">
    <property type="entry name" value="Low-density Lipoprotein Receptor"/>
    <property type="match status" value="1"/>
</dbReference>
<dbReference type="PROSITE" id="PS50068">
    <property type="entry name" value="LDLRA_2"/>
    <property type="match status" value="1"/>
</dbReference>
<dbReference type="SMART" id="SM00179">
    <property type="entry name" value="EGF_CA"/>
    <property type="match status" value="1"/>
</dbReference>
<dbReference type="InterPro" id="IPR000742">
    <property type="entry name" value="EGF"/>
</dbReference>
<evidence type="ECO:0000256" key="6">
    <source>
        <dbReference type="ARBA" id="ARBA00022737"/>
    </source>
</evidence>
<dbReference type="CDD" id="cd00054">
    <property type="entry name" value="EGF_CA"/>
    <property type="match status" value="1"/>
</dbReference>
<dbReference type="InterPro" id="IPR001881">
    <property type="entry name" value="EGF-like_Ca-bd_dom"/>
</dbReference>
<evidence type="ECO:0000256" key="12">
    <source>
        <dbReference type="PROSITE-ProRule" id="PRU00124"/>
    </source>
</evidence>
<dbReference type="Pfam" id="PF14670">
    <property type="entry name" value="FXa_inhibition"/>
    <property type="match status" value="1"/>
</dbReference>
<dbReference type="InterPro" id="IPR011042">
    <property type="entry name" value="6-blade_b-propeller_TolB-like"/>
</dbReference>
<evidence type="ECO:0000256" key="11">
    <source>
        <dbReference type="ARBA" id="ARBA00023180"/>
    </source>
</evidence>
<dbReference type="Gene3D" id="2.10.25.10">
    <property type="entry name" value="Laminin"/>
    <property type="match status" value="2"/>
</dbReference>
<dbReference type="PROSITE" id="PS01209">
    <property type="entry name" value="LDLRA_1"/>
    <property type="match status" value="1"/>
</dbReference>
<feature type="repeat" description="LDL-receptor class B" evidence="13">
    <location>
        <begin position="303"/>
        <end position="347"/>
    </location>
</feature>
<dbReference type="PANTHER" id="PTHR22722">
    <property type="entry name" value="LOW-DENSITY LIPOPROTEIN RECEPTOR-RELATED PROTEIN 2-RELATED"/>
    <property type="match status" value="1"/>
</dbReference>
<gene>
    <name evidence="14" type="ORF">PACLA_8A055647</name>
</gene>
<dbReference type="PROSITE" id="PS01187">
    <property type="entry name" value="EGF_CA"/>
    <property type="match status" value="1"/>
</dbReference>
<feature type="non-terminal residue" evidence="14">
    <location>
        <position position="1"/>
    </location>
</feature>
<dbReference type="GO" id="GO:0042562">
    <property type="term" value="F:hormone binding"/>
    <property type="evidence" value="ECO:0007669"/>
    <property type="project" value="TreeGrafter"/>
</dbReference>
<reference evidence="14" key="1">
    <citation type="submission" date="2020-04" db="EMBL/GenBank/DDBJ databases">
        <authorList>
            <person name="Alioto T."/>
            <person name="Alioto T."/>
            <person name="Gomez Garrido J."/>
        </authorList>
    </citation>
    <scope>NUCLEOTIDE SEQUENCE</scope>
    <source>
        <strain evidence="14">A484AB</strain>
    </source>
</reference>
<dbReference type="InterPro" id="IPR000033">
    <property type="entry name" value="LDLR_classB_rpt"/>
</dbReference>
<feature type="repeat" description="LDL-receptor class B" evidence="13">
    <location>
        <begin position="173"/>
        <end position="215"/>
    </location>
</feature>
<feature type="non-terminal residue" evidence="14">
    <location>
        <position position="392"/>
    </location>
</feature>
<dbReference type="SUPFAM" id="SSF57424">
    <property type="entry name" value="LDL receptor-like module"/>
    <property type="match status" value="1"/>
</dbReference>
<feature type="repeat" description="LDL-receptor class B" evidence="13">
    <location>
        <begin position="216"/>
        <end position="258"/>
    </location>
</feature>
<dbReference type="GO" id="GO:0043235">
    <property type="term" value="C:receptor complex"/>
    <property type="evidence" value="ECO:0007669"/>
    <property type="project" value="TreeGrafter"/>
</dbReference>
<feature type="repeat" description="LDL-receptor class B" evidence="13">
    <location>
        <begin position="259"/>
        <end position="302"/>
    </location>
</feature>
<dbReference type="InterPro" id="IPR000152">
    <property type="entry name" value="EGF-type_Asp/Asn_hydroxyl_site"/>
</dbReference>
<name>A0A7D9LNS7_PARCT</name>
<keyword evidence="8" id="KW-0472">Membrane</keyword>
<dbReference type="InterPro" id="IPR036055">
    <property type="entry name" value="LDL_receptor-like_sf"/>
</dbReference>
<dbReference type="PANTHER" id="PTHR22722:SF14">
    <property type="entry name" value="MEGALIN, ISOFORM A"/>
    <property type="match status" value="1"/>
</dbReference>
<dbReference type="AlphaFoldDB" id="A0A7D9LNS7"/>
<keyword evidence="5" id="KW-0732">Signal</keyword>
<evidence type="ECO:0000256" key="10">
    <source>
        <dbReference type="ARBA" id="ARBA00023170"/>
    </source>
</evidence>
<keyword evidence="15" id="KW-1185">Reference proteome</keyword>
<evidence type="ECO:0000256" key="2">
    <source>
        <dbReference type="ARBA" id="ARBA00022536"/>
    </source>
</evidence>
<dbReference type="SMART" id="SM00135">
    <property type="entry name" value="LY"/>
    <property type="match status" value="5"/>
</dbReference>
<comment type="caution">
    <text evidence="12">Lacks conserved residue(s) required for the propagation of feature annotation.</text>
</comment>
<dbReference type="InterPro" id="IPR018097">
    <property type="entry name" value="EGF_Ca-bd_CS"/>
</dbReference>
<protein>
    <submittedName>
        <fullName evidence="14">Prolow-density lipo receptor-related 1</fullName>
    </submittedName>
</protein>
<evidence type="ECO:0000313" key="14">
    <source>
        <dbReference type="EMBL" id="CAB4036077.1"/>
    </source>
</evidence>
<comment type="subcellular location">
    <subcellularLocation>
        <location evidence="1">Membrane</location>
        <topology evidence="1">Single-pass type I membrane protein</topology>
    </subcellularLocation>
</comment>
<organism evidence="14 15">
    <name type="scientific">Paramuricea clavata</name>
    <name type="common">Red gorgonian</name>
    <name type="synonym">Violescent sea-whip</name>
    <dbReference type="NCBI Taxonomy" id="317549"/>
    <lineage>
        <taxon>Eukaryota</taxon>
        <taxon>Metazoa</taxon>
        <taxon>Cnidaria</taxon>
        <taxon>Anthozoa</taxon>
        <taxon>Octocorallia</taxon>
        <taxon>Malacalcyonacea</taxon>
        <taxon>Plexauridae</taxon>
        <taxon>Paramuricea</taxon>
    </lineage>
</organism>
<evidence type="ECO:0000256" key="8">
    <source>
        <dbReference type="ARBA" id="ARBA00023136"/>
    </source>
</evidence>
<dbReference type="SMART" id="SM00192">
    <property type="entry name" value="LDLa"/>
    <property type="match status" value="1"/>
</dbReference>
<dbReference type="OrthoDB" id="5965721at2759"/>
<comment type="caution">
    <text evidence="14">The sequence shown here is derived from an EMBL/GenBank/DDBJ whole genome shotgun (WGS) entry which is preliminary data.</text>
</comment>
<dbReference type="InterPro" id="IPR023415">
    <property type="entry name" value="LDLR_class-A_CS"/>
</dbReference>
<dbReference type="Pfam" id="PF00057">
    <property type="entry name" value="Ldl_recept_a"/>
    <property type="match status" value="1"/>
</dbReference>
<dbReference type="Proteomes" id="UP001152795">
    <property type="component" value="Unassembled WGS sequence"/>
</dbReference>